<keyword evidence="3" id="KW-1185">Reference proteome</keyword>
<dbReference type="Proteomes" id="UP000276254">
    <property type="component" value="Chromosome"/>
</dbReference>
<dbReference type="OrthoDB" id="8060097at2"/>
<protein>
    <submittedName>
        <fullName evidence="2">Uncharacterized protein</fullName>
    </submittedName>
</protein>
<feature type="chain" id="PRO_5019790179" evidence="1">
    <location>
        <begin position="26"/>
        <end position="238"/>
    </location>
</feature>
<sequence length="238" mass="24431">MSWTNKTMKLAAAALAVGIAGTALAGTIVIRADGPSKGSYPPGKSLTGRVALRAGDTLVVLDGRGTRTLTGPASIDLSATRTASAAPSALTSLIRNAGARQVRTGAVRGGTTVEANSPNLWYIDTTRSGTVCIADRSQATLWRKSMTNAVTLTLTRGSDHKAVPLTFAVGQSVRSWPVSDMPITTSSDYWLSGPGIAKPVSVRIETVGNPGTTPDTIAAALIEKGCSHQVDMLVAAGS</sequence>
<evidence type="ECO:0000313" key="3">
    <source>
        <dbReference type="Proteomes" id="UP000276254"/>
    </source>
</evidence>
<accession>A0A494TPS5</accession>
<dbReference type="RefSeq" id="WP_121154810.1">
    <property type="nucleotide sequence ID" value="NZ_CP032829.1"/>
</dbReference>
<evidence type="ECO:0000256" key="1">
    <source>
        <dbReference type="SAM" id="SignalP"/>
    </source>
</evidence>
<name>A0A494TPS5_SPHPE</name>
<dbReference type="EMBL" id="CP032829">
    <property type="protein sequence ID" value="AYJ87468.1"/>
    <property type="molecule type" value="Genomic_DNA"/>
</dbReference>
<reference evidence="2 3" key="1">
    <citation type="submission" date="2018-09" db="EMBL/GenBank/DDBJ databases">
        <title>Sphingomonas peninsula sp. nov., isolated from fildes peninsula, Antarctic soil.</title>
        <authorList>
            <person name="Yingchao G."/>
        </authorList>
    </citation>
    <scope>NUCLEOTIDE SEQUENCE [LARGE SCALE GENOMIC DNA]</scope>
    <source>
        <strain evidence="2 3">YZ-8</strain>
    </source>
</reference>
<dbReference type="KEGG" id="spha:D3Y57_17975"/>
<feature type="signal peptide" evidence="1">
    <location>
        <begin position="1"/>
        <end position="25"/>
    </location>
</feature>
<evidence type="ECO:0000313" key="2">
    <source>
        <dbReference type="EMBL" id="AYJ87468.1"/>
    </source>
</evidence>
<dbReference type="AlphaFoldDB" id="A0A494TPS5"/>
<organism evidence="2 3">
    <name type="scientific">Sphingomonas paeninsulae</name>
    <dbReference type="NCBI Taxonomy" id="2319844"/>
    <lineage>
        <taxon>Bacteria</taxon>
        <taxon>Pseudomonadati</taxon>
        <taxon>Pseudomonadota</taxon>
        <taxon>Alphaproteobacteria</taxon>
        <taxon>Sphingomonadales</taxon>
        <taxon>Sphingomonadaceae</taxon>
        <taxon>Sphingomonas</taxon>
    </lineage>
</organism>
<keyword evidence="1" id="KW-0732">Signal</keyword>
<proteinExistence type="predicted"/>
<gene>
    <name evidence="2" type="ORF">D3Y57_17975</name>
</gene>